<reference evidence="2 3" key="1">
    <citation type="submission" date="2022-06" db="EMBL/GenBank/DDBJ databases">
        <title>Pseudarthrobacter sp. strain RMG13 Genome sequencing and assembly.</title>
        <authorList>
            <person name="Kim I."/>
        </authorList>
    </citation>
    <scope>NUCLEOTIDE SEQUENCE [LARGE SCALE GENOMIC DNA]</scope>
    <source>
        <strain evidence="2 3">RMG13</strain>
    </source>
</reference>
<feature type="domain" description="ChrR-like cupin" evidence="1">
    <location>
        <begin position="20"/>
        <end position="113"/>
    </location>
</feature>
<name>A0ABT1LSV4_9MICC</name>
<proteinExistence type="predicted"/>
<protein>
    <submittedName>
        <fullName evidence="2">Cupin domain-containing protein</fullName>
    </submittedName>
</protein>
<dbReference type="EMBL" id="JANCLV010000015">
    <property type="protein sequence ID" value="MCP9001539.1"/>
    <property type="molecule type" value="Genomic_DNA"/>
</dbReference>
<accession>A0ABT1LSV4</accession>
<dbReference type="Gene3D" id="2.60.120.10">
    <property type="entry name" value="Jelly Rolls"/>
    <property type="match status" value="1"/>
</dbReference>
<organism evidence="2 3">
    <name type="scientific">Pseudarthrobacter humi</name>
    <dbReference type="NCBI Taxonomy" id="2952523"/>
    <lineage>
        <taxon>Bacteria</taxon>
        <taxon>Bacillati</taxon>
        <taxon>Actinomycetota</taxon>
        <taxon>Actinomycetes</taxon>
        <taxon>Micrococcales</taxon>
        <taxon>Micrococcaceae</taxon>
        <taxon>Pseudarthrobacter</taxon>
    </lineage>
</organism>
<sequence>MRKPELEFDEPLAGWQKTNGDAEHGIWEQILAADPLSGDSTLLQRYEPGADTIAGGVIVHDYWEEVMLLSGELTDVTLGKTFSAGMYACRPPGMRHGPYVSGAGCSMLVVVRPSPEPGANGHLGP</sequence>
<dbReference type="InterPro" id="IPR011051">
    <property type="entry name" value="RmlC_Cupin_sf"/>
</dbReference>
<dbReference type="RefSeq" id="WP_254752303.1">
    <property type="nucleotide sequence ID" value="NZ_JANCLV010000015.1"/>
</dbReference>
<dbReference type="InterPro" id="IPR025979">
    <property type="entry name" value="ChrR-like_cupin_dom"/>
</dbReference>
<comment type="caution">
    <text evidence="2">The sequence shown here is derived from an EMBL/GenBank/DDBJ whole genome shotgun (WGS) entry which is preliminary data.</text>
</comment>
<evidence type="ECO:0000313" key="2">
    <source>
        <dbReference type="EMBL" id="MCP9001539.1"/>
    </source>
</evidence>
<dbReference type="Pfam" id="PF12973">
    <property type="entry name" value="Cupin_7"/>
    <property type="match status" value="1"/>
</dbReference>
<dbReference type="InterPro" id="IPR014710">
    <property type="entry name" value="RmlC-like_jellyroll"/>
</dbReference>
<dbReference type="Proteomes" id="UP001524318">
    <property type="component" value="Unassembled WGS sequence"/>
</dbReference>
<gene>
    <name evidence="2" type="ORF">NFC73_17660</name>
</gene>
<dbReference type="SUPFAM" id="SSF51182">
    <property type="entry name" value="RmlC-like cupins"/>
    <property type="match status" value="1"/>
</dbReference>
<evidence type="ECO:0000259" key="1">
    <source>
        <dbReference type="Pfam" id="PF12973"/>
    </source>
</evidence>
<keyword evidence="3" id="KW-1185">Reference proteome</keyword>
<evidence type="ECO:0000313" key="3">
    <source>
        <dbReference type="Proteomes" id="UP001524318"/>
    </source>
</evidence>